<keyword evidence="4 9" id="KW-0489">Methyltransferase</keyword>
<dbReference type="GO" id="GO:0009236">
    <property type="term" value="P:cobalamin biosynthetic process"/>
    <property type="evidence" value="ECO:0007669"/>
    <property type="project" value="UniProtKB-UniRule"/>
</dbReference>
<keyword evidence="3" id="KW-0169">Cobalamin biosynthesis</keyword>
<keyword evidence="6" id="KW-0949">S-adenosyl-L-methionine</keyword>
<dbReference type="SUPFAM" id="SSF53790">
    <property type="entry name" value="Tetrapyrrole methylase"/>
    <property type="match status" value="1"/>
</dbReference>
<dbReference type="STRING" id="224999.GCA_001485475_01339"/>
<dbReference type="NCBIfam" id="TIGR01467">
    <property type="entry name" value="cobI_cbiL"/>
    <property type="match status" value="1"/>
</dbReference>
<evidence type="ECO:0000256" key="6">
    <source>
        <dbReference type="ARBA" id="ARBA00022691"/>
    </source>
</evidence>
<accession>A0A0U9HGS0</accession>
<dbReference type="InterPro" id="IPR014776">
    <property type="entry name" value="4pyrrole_Mease_sub2"/>
</dbReference>
<evidence type="ECO:0000256" key="5">
    <source>
        <dbReference type="ARBA" id="ARBA00022679"/>
    </source>
</evidence>
<dbReference type="PIRSF" id="PIRSF036427">
    <property type="entry name" value="Precrrn-2_mtase"/>
    <property type="match status" value="1"/>
</dbReference>
<dbReference type="OrthoDB" id="9804789at2"/>
<keyword evidence="5 9" id="KW-0808">Transferase</keyword>
<proteinExistence type="inferred from homology"/>
<dbReference type="AlphaFoldDB" id="A0A0U9HGS0"/>
<dbReference type="EMBL" id="DF977001">
    <property type="protein sequence ID" value="GAQ25323.1"/>
    <property type="molecule type" value="Genomic_DNA"/>
</dbReference>
<dbReference type="CDD" id="cd11645">
    <property type="entry name" value="Precorrin_2_C20_MT"/>
    <property type="match status" value="1"/>
</dbReference>
<protein>
    <submittedName>
        <fullName evidence="9">Precorrin-2/cobalt-factor-2 C20-methyltransferase</fullName>
    </submittedName>
</protein>
<dbReference type="Proteomes" id="UP000062160">
    <property type="component" value="Unassembled WGS sequence"/>
</dbReference>
<reference evidence="9" key="1">
    <citation type="journal article" date="2016" name="Genome Announc.">
        <title>Draft Genome Sequence of the Syntrophic Lactate-Degrading Bacterium Tepidanaerobacter syntrophicus JLT.</title>
        <authorList>
            <person name="Matsuura N."/>
            <person name="Ohashi A."/>
            <person name="Tourlousse D.M."/>
            <person name="Sekiguchi Y."/>
        </authorList>
    </citation>
    <scope>NUCLEOTIDE SEQUENCE [LARGE SCALE GENOMIC DNA]</scope>
    <source>
        <strain evidence="9">JL</strain>
    </source>
</reference>
<dbReference type="Pfam" id="PF00590">
    <property type="entry name" value="TP_methylase"/>
    <property type="match status" value="1"/>
</dbReference>
<dbReference type="InterPro" id="IPR006364">
    <property type="entry name" value="CobI/CbiL/CobIJ_dom"/>
</dbReference>
<evidence type="ECO:0000256" key="7">
    <source>
        <dbReference type="PIRNR" id="PIRNR036427"/>
    </source>
</evidence>
<dbReference type="GO" id="GO:0030788">
    <property type="term" value="F:precorrin-2 C20-methyltransferase activity"/>
    <property type="evidence" value="ECO:0007669"/>
    <property type="project" value="InterPro"/>
</dbReference>
<sequence>MNKSGKFYGIGVGPGDPTLITMKAAQILSKVDMVIAPAADKESLALKIARPYINCKVIEMNFPMISNKNKLNDIWDKNVKIIQEILKEGNDTAFITLGDPMIYSTYTYILSRLCGYEAETIPGITSFCAAASKVNIPIAEGDAPFAVIPVKDKKLLEKTLKDFDNVVLMKISRNYDDVVKVLKENGFCAVLVTHCGQEDEKIEFDLDKYLGRGVSYLSLIIAWRDKK</sequence>
<dbReference type="InterPro" id="IPR012382">
    <property type="entry name" value="CobI/CbiL"/>
</dbReference>
<evidence type="ECO:0000256" key="4">
    <source>
        <dbReference type="ARBA" id="ARBA00022603"/>
    </source>
</evidence>
<name>A0A0U9HGS0_9FIRM</name>
<dbReference type="InterPro" id="IPR000878">
    <property type="entry name" value="4pyrrol_Mease"/>
</dbReference>
<evidence type="ECO:0000256" key="3">
    <source>
        <dbReference type="ARBA" id="ARBA00022573"/>
    </source>
</evidence>
<evidence type="ECO:0000259" key="8">
    <source>
        <dbReference type="Pfam" id="PF00590"/>
    </source>
</evidence>
<dbReference type="InterPro" id="IPR014777">
    <property type="entry name" value="4pyrrole_Mease_sub1"/>
</dbReference>
<evidence type="ECO:0000256" key="2">
    <source>
        <dbReference type="ARBA" id="ARBA00005879"/>
    </source>
</evidence>
<evidence type="ECO:0000313" key="9">
    <source>
        <dbReference type="EMBL" id="GAQ25323.1"/>
    </source>
</evidence>
<keyword evidence="10" id="KW-1185">Reference proteome</keyword>
<dbReference type="RefSeq" id="WP_059032715.1">
    <property type="nucleotide sequence ID" value="NZ_DF977001.1"/>
</dbReference>
<comment type="pathway">
    <text evidence="1">Cofactor biosynthesis; adenosylcobalamin biosynthesis.</text>
</comment>
<dbReference type="UniPathway" id="UPA00148"/>
<dbReference type="InterPro" id="IPR035996">
    <property type="entry name" value="4pyrrol_Methylase_sf"/>
</dbReference>
<evidence type="ECO:0000256" key="1">
    <source>
        <dbReference type="ARBA" id="ARBA00004953"/>
    </source>
</evidence>
<organism evidence="9">
    <name type="scientific">Tepidanaerobacter syntrophicus</name>
    <dbReference type="NCBI Taxonomy" id="224999"/>
    <lineage>
        <taxon>Bacteria</taxon>
        <taxon>Bacillati</taxon>
        <taxon>Bacillota</taxon>
        <taxon>Clostridia</taxon>
        <taxon>Thermosediminibacterales</taxon>
        <taxon>Tepidanaerobacteraceae</taxon>
        <taxon>Tepidanaerobacter</taxon>
    </lineage>
</organism>
<dbReference type="Gene3D" id="3.40.1010.10">
    <property type="entry name" value="Cobalt-precorrin-4 Transmethylase, Domain 1"/>
    <property type="match status" value="1"/>
</dbReference>
<feature type="domain" description="Tetrapyrrole methylase" evidence="8">
    <location>
        <begin position="6"/>
        <end position="203"/>
    </location>
</feature>
<evidence type="ECO:0000313" key="10">
    <source>
        <dbReference type="Proteomes" id="UP000062160"/>
    </source>
</evidence>
<dbReference type="GO" id="GO:0032259">
    <property type="term" value="P:methylation"/>
    <property type="evidence" value="ECO:0007669"/>
    <property type="project" value="UniProtKB-KW"/>
</dbReference>
<dbReference type="Gene3D" id="3.30.950.10">
    <property type="entry name" value="Methyltransferase, Cobalt-precorrin-4 Transmethylase, Domain 2"/>
    <property type="match status" value="1"/>
</dbReference>
<comment type="similarity">
    <text evidence="2 7">Belongs to the precorrin methyltransferase family.</text>
</comment>
<dbReference type="PANTHER" id="PTHR43467">
    <property type="entry name" value="COBALT-PRECORRIN-2 C(20)-METHYLTRANSFERASE"/>
    <property type="match status" value="1"/>
</dbReference>
<dbReference type="PANTHER" id="PTHR43467:SF2">
    <property type="entry name" value="COBALT-PRECORRIN-2 C(20)-METHYLTRANSFERASE"/>
    <property type="match status" value="1"/>
</dbReference>
<gene>
    <name evidence="9" type="ORF">TSYNT_7342</name>
</gene>